<reference evidence="9" key="1">
    <citation type="submission" date="2016-10" db="EMBL/GenBank/DDBJ databases">
        <authorList>
            <person name="Varghese N."/>
            <person name="Submissions S."/>
        </authorList>
    </citation>
    <scope>NUCLEOTIDE SEQUENCE [LARGE SCALE GENOMIC DNA]</scope>
    <source>
        <strain evidence="9">VPI 5359</strain>
    </source>
</reference>
<evidence type="ECO:0000256" key="3">
    <source>
        <dbReference type="ARBA" id="ARBA00022576"/>
    </source>
</evidence>
<dbReference type="InterPro" id="IPR050596">
    <property type="entry name" value="AspAT/PAT-like"/>
</dbReference>
<dbReference type="PANTHER" id="PTHR46383:SF1">
    <property type="entry name" value="ASPARTATE AMINOTRANSFERASE"/>
    <property type="match status" value="1"/>
</dbReference>
<dbReference type="AlphaFoldDB" id="A0A1H3DHQ3"/>
<dbReference type="InterPro" id="IPR004838">
    <property type="entry name" value="NHTrfase_class1_PyrdxlP-BS"/>
</dbReference>
<dbReference type="InterPro" id="IPR004839">
    <property type="entry name" value="Aminotransferase_I/II_large"/>
</dbReference>
<dbReference type="PANTHER" id="PTHR46383">
    <property type="entry name" value="ASPARTATE AMINOTRANSFERASE"/>
    <property type="match status" value="1"/>
</dbReference>
<name>A0A1H3DHQ3_EUBBA</name>
<evidence type="ECO:0000313" key="9">
    <source>
        <dbReference type="Proteomes" id="UP000199652"/>
    </source>
</evidence>
<dbReference type="Gene3D" id="3.90.1150.10">
    <property type="entry name" value="Aspartate Aminotransferase, domain 1"/>
    <property type="match status" value="1"/>
</dbReference>
<dbReference type="EC" id="2.6.1.-" evidence="6"/>
<evidence type="ECO:0000256" key="2">
    <source>
        <dbReference type="ARBA" id="ARBA00007441"/>
    </source>
</evidence>
<accession>A0A1H3DHQ3</accession>
<organism evidence="8 9">
    <name type="scientific">Eubacterium barkeri</name>
    <name type="common">Clostridium barkeri</name>
    <dbReference type="NCBI Taxonomy" id="1528"/>
    <lineage>
        <taxon>Bacteria</taxon>
        <taxon>Bacillati</taxon>
        <taxon>Bacillota</taxon>
        <taxon>Clostridia</taxon>
        <taxon>Eubacteriales</taxon>
        <taxon>Eubacteriaceae</taxon>
        <taxon>Eubacterium</taxon>
    </lineage>
</organism>
<dbReference type="InterPro" id="IPR015422">
    <property type="entry name" value="PyrdxlP-dep_Trfase_small"/>
</dbReference>
<dbReference type="EMBL" id="FNOU01000005">
    <property type="protein sequence ID" value="SDX65946.1"/>
    <property type="molecule type" value="Genomic_DNA"/>
</dbReference>
<keyword evidence="4 6" id="KW-0808">Transferase</keyword>
<feature type="domain" description="Aminotransferase class I/classII large" evidence="7">
    <location>
        <begin position="32"/>
        <end position="387"/>
    </location>
</feature>
<comment type="similarity">
    <text evidence="2 6">Belongs to the class-I pyridoxal-phosphate-dependent aminotransferase family.</text>
</comment>
<evidence type="ECO:0000256" key="4">
    <source>
        <dbReference type="ARBA" id="ARBA00022679"/>
    </source>
</evidence>
<dbReference type="GO" id="GO:0008483">
    <property type="term" value="F:transaminase activity"/>
    <property type="evidence" value="ECO:0007669"/>
    <property type="project" value="UniProtKB-KW"/>
</dbReference>
<keyword evidence="5" id="KW-0663">Pyridoxal phosphate</keyword>
<keyword evidence="9" id="KW-1185">Reference proteome</keyword>
<gene>
    <name evidence="8" type="ORF">SAMN04488579_10511</name>
</gene>
<sequence>MKLSQKLETCIPSLTLKLAEQAAVFTAAGESVVRFGTGEPDFITPDYICSGAKAAIDAGYTKYDAVAGVYALRQAIAEKLRVENGLEYTPDDIIVGSGAKVSLSVGLQAMLDPGDEVIIPRPYWVSYTEMVKLAGGVPVVVDTDPGADFKMTPEQLKAAITDKTTALMLNTPLNPTGVFYTEGELAELAKVIVEADIWVISDEIYEAFVYDEAKVVSIASLGEAIKAHTLVVNGFSKTFAMTGWRLGYAAGPRTLIEGMKKIQGHLISHPSTITQYAGITALTEKGDKVSEIVAVFDVRRRAMMARMNAIPEFRYIYPLSTFYIFVDISAIIGDNKYKIASAYDFAAQLLENEKVVTIPGEAFGVENYIRFSFATSLEEIQEGFDRIEHFLEGRR</sequence>
<evidence type="ECO:0000259" key="7">
    <source>
        <dbReference type="Pfam" id="PF00155"/>
    </source>
</evidence>
<dbReference type="InterPro" id="IPR015421">
    <property type="entry name" value="PyrdxlP-dep_Trfase_major"/>
</dbReference>
<evidence type="ECO:0000313" key="8">
    <source>
        <dbReference type="EMBL" id="SDX65946.1"/>
    </source>
</evidence>
<dbReference type="GO" id="GO:0006520">
    <property type="term" value="P:amino acid metabolic process"/>
    <property type="evidence" value="ECO:0007669"/>
    <property type="project" value="InterPro"/>
</dbReference>
<dbReference type="FunFam" id="3.40.640.10:FF:000033">
    <property type="entry name" value="Aspartate aminotransferase"/>
    <property type="match status" value="1"/>
</dbReference>
<comment type="cofactor">
    <cofactor evidence="1 6">
        <name>pyridoxal 5'-phosphate</name>
        <dbReference type="ChEBI" id="CHEBI:597326"/>
    </cofactor>
</comment>
<dbReference type="STRING" id="1528.SAMN04488579_10511"/>
<dbReference type="OrthoDB" id="9802328at2"/>
<keyword evidence="3 6" id="KW-0032">Aminotransferase</keyword>
<proteinExistence type="inferred from homology"/>
<protein>
    <recommendedName>
        <fullName evidence="6">Aminotransferase</fullName>
        <ecNumber evidence="6">2.6.1.-</ecNumber>
    </recommendedName>
</protein>
<dbReference type="SUPFAM" id="SSF53383">
    <property type="entry name" value="PLP-dependent transferases"/>
    <property type="match status" value="1"/>
</dbReference>
<evidence type="ECO:0000256" key="1">
    <source>
        <dbReference type="ARBA" id="ARBA00001933"/>
    </source>
</evidence>
<dbReference type="Gene3D" id="3.40.640.10">
    <property type="entry name" value="Type I PLP-dependent aspartate aminotransferase-like (Major domain)"/>
    <property type="match status" value="1"/>
</dbReference>
<dbReference type="InterPro" id="IPR015424">
    <property type="entry name" value="PyrdxlP-dep_Trfase"/>
</dbReference>
<dbReference type="RefSeq" id="WP_090243847.1">
    <property type="nucleotide sequence ID" value="NZ_FNOU01000005.1"/>
</dbReference>
<dbReference type="CDD" id="cd00609">
    <property type="entry name" value="AAT_like"/>
    <property type="match status" value="1"/>
</dbReference>
<dbReference type="PROSITE" id="PS00105">
    <property type="entry name" value="AA_TRANSFER_CLASS_1"/>
    <property type="match status" value="1"/>
</dbReference>
<dbReference type="GO" id="GO:0030170">
    <property type="term" value="F:pyridoxal phosphate binding"/>
    <property type="evidence" value="ECO:0007669"/>
    <property type="project" value="InterPro"/>
</dbReference>
<dbReference type="Pfam" id="PF00155">
    <property type="entry name" value="Aminotran_1_2"/>
    <property type="match status" value="1"/>
</dbReference>
<evidence type="ECO:0000256" key="5">
    <source>
        <dbReference type="ARBA" id="ARBA00022898"/>
    </source>
</evidence>
<evidence type="ECO:0000256" key="6">
    <source>
        <dbReference type="RuleBase" id="RU000481"/>
    </source>
</evidence>
<dbReference type="Proteomes" id="UP000199652">
    <property type="component" value="Unassembled WGS sequence"/>
</dbReference>